<sequence>MHIKSLQLNNFRCFTEAHLDFSKGINIITGVNNSGKSSIIKAIYRLQQEYSIDQSDIRINESYLEILLNIKDISVEDHATFSHTKQMLNSKTEHAYVKFSISIFGSSSSMITEQETQSPLTLKDYNSVNNNERPFTREFISLPNSEEKQNLFYPFFAKRKRNYSGTQFGKTNTFAIYEDFQNLAAKVLKTSNNYRFREKFQTLCKELMGFDIAIIPGENNESKLGIYAGNNKTIPIESMGEGVINILGLIIILLTEEGKVFLIEELENDLHPQVLKKLLNLIVEKSARNQFIISTHSNITLKYLGSVPDSKIFCIEAIEHNDQFHNLNTSVIKAIDNSVSERKKVLELLGYDFHDFEMYSAYIIFEESTAERFFREYLIPFYFPNLKGKIRTIASQGAADVESKFKDLNNLFLFLHTSSIYENRVWVITDGDSAGLNAIEKLKERYKSWNPEHFINLKNNCLEDYYPSPFQNHIDKIRAEKDRLKRQTKKGELVEKVLEWLTNPDSEKSEYKQKISEFIEIIANISESLEQQRTQKPKL</sequence>
<dbReference type="AlphaFoldDB" id="A0A917J0Y3"/>
<accession>A0A917J0Y3</accession>
<proteinExistence type="predicted"/>
<dbReference type="Proteomes" id="UP000627292">
    <property type="component" value="Unassembled WGS sequence"/>
</dbReference>
<comment type="caution">
    <text evidence="2">The sequence shown here is derived from an EMBL/GenBank/DDBJ whole genome shotgun (WGS) entry which is preliminary data.</text>
</comment>
<dbReference type="PANTHER" id="PTHR43581:SF4">
    <property type="entry name" value="ATP_GTP PHOSPHATASE"/>
    <property type="match status" value="1"/>
</dbReference>
<reference evidence="2" key="2">
    <citation type="submission" date="2020-09" db="EMBL/GenBank/DDBJ databases">
        <authorList>
            <person name="Sun Q."/>
            <person name="Zhou Y."/>
        </authorList>
    </citation>
    <scope>NUCLEOTIDE SEQUENCE</scope>
    <source>
        <strain evidence="2">CGMCC 1.15290</strain>
    </source>
</reference>
<dbReference type="InterPro" id="IPR027417">
    <property type="entry name" value="P-loop_NTPase"/>
</dbReference>
<dbReference type="SUPFAM" id="SSF52540">
    <property type="entry name" value="P-loop containing nucleoside triphosphate hydrolases"/>
    <property type="match status" value="1"/>
</dbReference>
<evidence type="ECO:0000313" key="3">
    <source>
        <dbReference type="Proteomes" id="UP000627292"/>
    </source>
</evidence>
<reference evidence="2" key="1">
    <citation type="journal article" date="2014" name="Int. J. Syst. Evol. Microbiol.">
        <title>Complete genome sequence of Corynebacterium casei LMG S-19264T (=DSM 44701T), isolated from a smear-ripened cheese.</title>
        <authorList>
            <consortium name="US DOE Joint Genome Institute (JGI-PGF)"/>
            <person name="Walter F."/>
            <person name="Albersmeier A."/>
            <person name="Kalinowski J."/>
            <person name="Ruckert C."/>
        </authorList>
    </citation>
    <scope>NUCLEOTIDE SEQUENCE</scope>
    <source>
        <strain evidence="2">CGMCC 1.15290</strain>
    </source>
</reference>
<dbReference type="EMBL" id="BMIB01000003">
    <property type="protein sequence ID" value="GGH71728.1"/>
    <property type="molecule type" value="Genomic_DNA"/>
</dbReference>
<name>A0A917J0Y3_9BACT</name>
<gene>
    <name evidence="2" type="ORF">GCM10011379_31380</name>
</gene>
<dbReference type="RefSeq" id="WP_188953889.1">
    <property type="nucleotide sequence ID" value="NZ_BMIB01000003.1"/>
</dbReference>
<organism evidence="2 3">
    <name type="scientific">Filimonas zeae</name>
    <dbReference type="NCBI Taxonomy" id="1737353"/>
    <lineage>
        <taxon>Bacteria</taxon>
        <taxon>Pseudomonadati</taxon>
        <taxon>Bacteroidota</taxon>
        <taxon>Chitinophagia</taxon>
        <taxon>Chitinophagales</taxon>
        <taxon>Chitinophagaceae</taxon>
        <taxon>Filimonas</taxon>
    </lineage>
</organism>
<evidence type="ECO:0000313" key="2">
    <source>
        <dbReference type="EMBL" id="GGH71728.1"/>
    </source>
</evidence>
<dbReference type="InterPro" id="IPR051396">
    <property type="entry name" value="Bact_Antivir_Def_Nuclease"/>
</dbReference>
<keyword evidence="3" id="KW-1185">Reference proteome</keyword>
<feature type="domain" description="ATPase AAA-type core" evidence="1">
    <location>
        <begin position="25"/>
        <end position="299"/>
    </location>
</feature>
<protein>
    <recommendedName>
        <fullName evidence="1">ATPase AAA-type core domain-containing protein</fullName>
    </recommendedName>
</protein>
<dbReference type="PANTHER" id="PTHR43581">
    <property type="entry name" value="ATP/GTP PHOSPHATASE"/>
    <property type="match status" value="1"/>
</dbReference>
<dbReference type="Gene3D" id="3.40.50.300">
    <property type="entry name" value="P-loop containing nucleotide triphosphate hydrolases"/>
    <property type="match status" value="1"/>
</dbReference>
<dbReference type="Pfam" id="PF13304">
    <property type="entry name" value="AAA_21"/>
    <property type="match status" value="1"/>
</dbReference>
<dbReference type="InterPro" id="IPR003959">
    <property type="entry name" value="ATPase_AAA_core"/>
</dbReference>
<evidence type="ECO:0000259" key="1">
    <source>
        <dbReference type="Pfam" id="PF13304"/>
    </source>
</evidence>